<organism evidence="2 3">
    <name type="scientific">Lacinutrix neustonica</name>
    <dbReference type="NCBI Taxonomy" id="2980107"/>
    <lineage>
        <taxon>Bacteria</taxon>
        <taxon>Pseudomonadati</taxon>
        <taxon>Bacteroidota</taxon>
        <taxon>Flavobacteriia</taxon>
        <taxon>Flavobacteriales</taxon>
        <taxon>Flavobacteriaceae</taxon>
        <taxon>Lacinutrix</taxon>
    </lineage>
</organism>
<evidence type="ECO:0000313" key="2">
    <source>
        <dbReference type="EMBL" id="WAC02468.1"/>
    </source>
</evidence>
<dbReference type="Gene3D" id="1.10.390.10">
    <property type="entry name" value="Neutral Protease Domain 2"/>
    <property type="match status" value="1"/>
</dbReference>
<dbReference type="Pfam" id="PF01433">
    <property type="entry name" value="Peptidase_M1"/>
    <property type="match status" value="1"/>
</dbReference>
<dbReference type="GO" id="GO:0004177">
    <property type="term" value="F:aminopeptidase activity"/>
    <property type="evidence" value="ECO:0007669"/>
    <property type="project" value="UniProtKB-KW"/>
</dbReference>
<keyword evidence="3" id="KW-1185">Reference proteome</keyword>
<sequence length="300" mass="34178">MSKGYGGFAHPGVISMVEDKLYLSDVRDTEAFNLVAKRTIHEVAHQWWGHILTPKIVEGGSLFTEGFAKYTEAVVMEKIYGKRAVYQLSQTANRRYFSGRASASLAEPPLYLVDEEGYLAYGKNYTVMLALRDLIGEDKVNQVLKTLVTNHRDDAHLSVHSLEFLNAIYNISPQEHHKLIDDWFKKVITYDLSIEDSVYKALENGTFEVTVKLKAKRFESLYSGEIKQISINEPITIGLFLKHPNAITKADTILYLKPHQINKETMTFKIIVDKLPKYISIDPFGTRSDENFVDNLLNPE</sequence>
<dbReference type="GO" id="GO:0008270">
    <property type="term" value="F:zinc ion binding"/>
    <property type="evidence" value="ECO:0007669"/>
    <property type="project" value="InterPro"/>
</dbReference>
<accession>A0A9E8MVW8</accession>
<evidence type="ECO:0000313" key="3">
    <source>
        <dbReference type="Proteomes" id="UP001164705"/>
    </source>
</evidence>
<dbReference type="SUPFAM" id="SSF55486">
    <property type="entry name" value="Metalloproteases ('zincins'), catalytic domain"/>
    <property type="match status" value="1"/>
</dbReference>
<keyword evidence="2" id="KW-0031">Aminopeptidase</keyword>
<name>A0A9E8MVW8_9FLAO</name>
<evidence type="ECO:0000259" key="1">
    <source>
        <dbReference type="Pfam" id="PF01433"/>
    </source>
</evidence>
<dbReference type="AlphaFoldDB" id="A0A9E8MVW8"/>
<gene>
    <name evidence="2" type="ORF">N7U66_01790</name>
</gene>
<reference evidence="2" key="1">
    <citation type="submission" date="2022-11" db="EMBL/GenBank/DDBJ databases">
        <title>Lacinutrix neustonica HL-RS19T sp. nov., isolated from the surface microlayer sample of brackish Lake Shihwa.</title>
        <authorList>
            <person name="Choi J.Y."/>
            <person name="Hwang C.Y."/>
        </authorList>
    </citation>
    <scope>NUCLEOTIDE SEQUENCE</scope>
    <source>
        <strain evidence="2">HL-RS19</strain>
    </source>
</reference>
<proteinExistence type="predicted"/>
<dbReference type="RefSeq" id="WP_267677066.1">
    <property type="nucleotide sequence ID" value="NZ_CP113088.1"/>
</dbReference>
<dbReference type="EMBL" id="CP113088">
    <property type="protein sequence ID" value="WAC02468.1"/>
    <property type="molecule type" value="Genomic_DNA"/>
</dbReference>
<dbReference type="KEGG" id="lnu:N7U66_01790"/>
<protein>
    <submittedName>
        <fullName evidence="2">M1 family aminopeptidase</fullName>
    </submittedName>
</protein>
<dbReference type="GO" id="GO:0008237">
    <property type="term" value="F:metallopeptidase activity"/>
    <property type="evidence" value="ECO:0007669"/>
    <property type="project" value="InterPro"/>
</dbReference>
<dbReference type="InterPro" id="IPR014782">
    <property type="entry name" value="Peptidase_M1_dom"/>
</dbReference>
<keyword evidence="2" id="KW-0645">Protease</keyword>
<dbReference type="InterPro" id="IPR027268">
    <property type="entry name" value="Peptidase_M4/M1_CTD_sf"/>
</dbReference>
<dbReference type="Proteomes" id="UP001164705">
    <property type="component" value="Chromosome"/>
</dbReference>
<feature type="domain" description="Peptidase M1 membrane alanine aminopeptidase" evidence="1">
    <location>
        <begin position="7"/>
        <end position="183"/>
    </location>
</feature>
<keyword evidence="2" id="KW-0378">Hydrolase</keyword>